<keyword evidence="2" id="KW-0732">Signal</keyword>
<evidence type="ECO:0000256" key="1">
    <source>
        <dbReference type="ARBA" id="ARBA00006987"/>
    </source>
</evidence>
<dbReference type="EMBL" id="SMAJ01000013">
    <property type="protein sequence ID" value="TCT04089.1"/>
    <property type="molecule type" value="Genomic_DNA"/>
</dbReference>
<comment type="similarity">
    <text evidence="1">Belongs to the UPF0065 (bug) family.</text>
</comment>
<feature type="signal peptide" evidence="2">
    <location>
        <begin position="1"/>
        <end position="25"/>
    </location>
</feature>
<protein>
    <submittedName>
        <fullName evidence="3">Tripartite-type tricarboxylate transporter receptor subunit TctC</fullName>
    </submittedName>
</protein>
<proteinExistence type="inferred from homology"/>
<name>A0A4R3LWG5_9BURK</name>
<dbReference type="OrthoDB" id="8678477at2"/>
<dbReference type="InterPro" id="IPR005064">
    <property type="entry name" value="BUG"/>
</dbReference>
<dbReference type="AlphaFoldDB" id="A0A4R3LWG5"/>
<evidence type="ECO:0000256" key="2">
    <source>
        <dbReference type="SAM" id="SignalP"/>
    </source>
</evidence>
<dbReference type="PIRSF" id="PIRSF017082">
    <property type="entry name" value="YflP"/>
    <property type="match status" value="1"/>
</dbReference>
<dbReference type="Gene3D" id="3.40.190.150">
    <property type="entry name" value="Bordetella uptake gene, domain 1"/>
    <property type="match status" value="1"/>
</dbReference>
<accession>A0A4R3LWG5</accession>
<dbReference type="Pfam" id="PF03401">
    <property type="entry name" value="TctC"/>
    <property type="match status" value="1"/>
</dbReference>
<evidence type="ECO:0000313" key="4">
    <source>
        <dbReference type="Proteomes" id="UP000295525"/>
    </source>
</evidence>
<comment type="caution">
    <text evidence="3">The sequence shown here is derived from an EMBL/GenBank/DDBJ whole genome shotgun (WGS) entry which is preliminary data.</text>
</comment>
<reference evidence="3 4" key="1">
    <citation type="submission" date="2019-03" db="EMBL/GenBank/DDBJ databases">
        <title>Genomic Encyclopedia of Type Strains, Phase IV (KMG-IV): sequencing the most valuable type-strain genomes for metagenomic binning, comparative biology and taxonomic classification.</title>
        <authorList>
            <person name="Goeker M."/>
        </authorList>
    </citation>
    <scope>NUCLEOTIDE SEQUENCE [LARGE SCALE GENOMIC DNA]</scope>
    <source>
        <strain evidence="3 4">DSM 24591</strain>
    </source>
</reference>
<dbReference type="PANTHER" id="PTHR42928">
    <property type="entry name" value="TRICARBOXYLATE-BINDING PROTEIN"/>
    <property type="match status" value="1"/>
</dbReference>
<keyword evidence="4" id="KW-1185">Reference proteome</keyword>
<keyword evidence="3" id="KW-0675">Receptor</keyword>
<feature type="chain" id="PRO_5020249265" evidence="2">
    <location>
        <begin position="26"/>
        <end position="325"/>
    </location>
</feature>
<dbReference type="RefSeq" id="WP_132584094.1">
    <property type="nucleotide sequence ID" value="NZ_SMAJ01000013.1"/>
</dbReference>
<gene>
    <name evidence="3" type="ORF">EDC26_11367</name>
</gene>
<dbReference type="PANTHER" id="PTHR42928:SF5">
    <property type="entry name" value="BLR1237 PROTEIN"/>
    <property type="match status" value="1"/>
</dbReference>
<dbReference type="Gene3D" id="3.40.190.10">
    <property type="entry name" value="Periplasmic binding protein-like II"/>
    <property type="match status" value="1"/>
</dbReference>
<organism evidence="3 4">
    <name type="scientific">Paralcaligenes ureilyticus</name>
    <dbReference type="NCBI Taxonomy" id="627131"/>
    <lineage>
        <taxon>Bacteria</taxon>
        <taxon>Pseudomonadati</taxon>
        <taxon>Pseudomonadota</taxon>
        <taxon>Betaproteobacteria</taxon>
        <taxon>Burkholderiales</taxon>
        <taxon>Alcaligenaceae</taxon>
        <taxon>Paralcaligenes</taxon>
    </lineage>
</organism>
<dbReference type="InterPro" id="IPR042100">
    <property type="entry name" value="Bug_dom1"/>
</dbReference>
<dbReference type="CDD" id="cd13578">
    <property type="entry name" value="PBP2_Bug27"/>
    <property type="match status" value="1"/>
</dbReference>
<dbReference type="SUPFAM" id="SSF53850">
    <property type="entry name" value="Periplasmic binding protein-like II"/>
    <property type="match status" value="1"/>
</dbReference>
<dbReference type="Proteomes" id="UP000295525">
    <property type="component" value="Unassembled WGS sequence"/>
</dbReference>
<evidence type="ECO:0000313" key="3">
    <source>
        <dbReference type="EMBL" id="TCT04089.1"/>
    </source>
</evidence>
<sequence length="325" mass="34519">MSGKKSWALSLTAALFSLCGAGAYAADHYPSHTVTIIVPYGAGGSADIYARQLAQKLQQKLGQSFVVEDKPGAGAIIGTNYVAHSKPDGYTLLVISNTHTVNETLLKNKPYKLLRDFAPIAPINEASLVLVANDNVKAKTLKDLIALAKSEPGKLNYSSSGVGTPYHIAGEMFKSMAGINVVHVPYKSSGEARNGVVGGQVSYMFDSIATMNGLIKGGRVHAIATTGLTRSPILPQVPTMSEAGLKGYHANIWLGVMAPKATPKAVVDELNKAISSIVSTSEIKTAWAKDGVDPMVMTTGQFKQYIESDIQRLGKVVEEAHIHVQ</sequence>